<feature type="region of interest" description="Disordered" evidence="1">
    <location>
        <begin position="336"/>
        <end position="418"/>
    </location>
</feature>
<evidence type="ECO:0000313" key="2">
    <source>
        <dbReference type="EMBL" id="CAB4268414.1"/>
    </source>
</evidence>
<dbReference type="AlphaFoldDB" id="A0A6J5TYZ0"/>
<name>A0A6J5TYZ0_PRUAR</name>
<sequence>MAPKRSKTTKSASSVRLYSSLTLTLRGPYRTPLLGPHYHQAKPKNLLALDTRLVRAPFSYGLEDIDWGSWDANLEQLGSNPDVTLPEGFLPWADWVDAMLPLFRDKWMLKGIFHAIMLSKHQVVLNPSLIGAALCFWDSTSNSFAFGLKPMTPTILHMTALFGLKPHGLSIDVLVDYEMKNRKIGVPMRASASKIMRLKTYSGLVMTYQEGVKTEYLHLAEALHNESNLVTAPFIAGSESLEDDASAIALVTRPRRPVSTEECFIFFRECMQRPRMIWLRSLLSDTFWFAERGLYKAPRHWRDLIDFRSQLRADISVACLASRDLFFEGVHTEKTSRSDVHATDETQALPPISPVPPPTSGLYLRSKEKGKAPLEEHDEEDSDDDEDEMPLQRKQRALDFDSAPGDVGSKRARVESFPDTEEASLVGLEDVPQRLGKEKVSGLFVVKESKMVTLKVRTIKLEEGVDLPPYEPYSGRDVAAEGILSRRGPIFQSSSMPRTHGPRFERVVNLTSAMGKRIVMEQKQPDVVLANAVNNLSSLWNTIRAPNFDPVVDPDTLSGMMP</sequence>
<evidence type="ECO:0000256" key="1">
    <source>
        <dbReference type="SAM" id="MobiDB-lite"/>
    </source>
</evidence>
<dbReference type="EMBL" id="CAEKDK010000002">
    <property type="protein sequence ID" value="CAB4268414.1"/>
    <property type="molecule type" value="Genomic_DNA"/>
</dbReference>
<reference evidence="2 3" key="1">
    <citation type="submission" date="2020-05" db="EMBL/GenBank/DDBJ databases">
        <authorList>
            <person name="Campoy J."/>
            <person name="Schneeberger K."/>
            <person name="Spophaly S."/>
        </authorList>
    </citation>
    <scope>NUCLEOTIDE SEQUENCE [LARGE SCALE GENOMIC DNA]</scope>
    <source>
        <strain evidence="2">PruArmRojPasFocal</strain>
    </source>
</reference>
<accession>A0A6J5TYZ0</accession>
<evidence type="ECO:0000313" key="3">
    <source>
        <dbReference type="Proteomes" id="UP000507222"/>
    </source>
</evidence>
<feature type="compositionally biased region" description="Acidic residues" evidence="1">
    <location>
        <begin position="376"/>
        <end position="389"/>
    </location>
</feature>
<protein>
    <recommendedName>
        <fullName evidence="4">Aminotransferase-like plant mobile domain-containing protein</fullName>
    </recommendedName>
</protein>
<feature type="compositionally biased region" description="Basic and acidic residues" evidence="1">
    <location>
        <begin position="365"/>
        <end position="375"/>
    </location>
</feature>
<proteinExistence type="predicted"/>
<organism evidence="2 3">
    <name type="scientific">Prunus armeniaca</name>
    <name type="common">Apricot</name>
    <name type="synonym">Armeniaca vulgaris</name>
    <dbReference type="NCBI Taxonomy" id="36596"/>
    <lineage>
        <taxon>Eukaryota</taxon>
        <taxon>Viridiplantae</taxon>
        <taxon>Streptophyta</taxon>
        <taxon>Embryophyta</taxon>
        <taxon>Tracheophyta</taxon>
        <taxon>Spermatophyta</taxon>
        <taxon>Magnoliopsida</taxon>
        <taxon>eudicotyledons</taxon>
        <taxon>Gunneridae</taxon>
        <taxon>Pentapetalae</taxon>
        <taxon>rosids</taxon>
        <taxon>fabids</taxon>
        <taxon>Rosales</taxon>
        <taxon>Rosaceae</taxon>
        <taxon>Amygdaloideae</taxon>
        <taxon>Amygdaleae</taxon>
        <taxon>Prunus</taxon>
    </lineage>
</organism>
<dbReference type="Proteomes" id="UP000507222">
    <property type="component" value="Unassembled WGS sequence"/>
</dbReference>
<evidence type="ECO:0008006" key="4">
    <source>
        <dbReference type="Google" id="ProtNLM"/>
    </source>
</evidence>
<gene>
    <name evidence="2" type="ORF">CURHAP_LOCUS11938</name>
</gene>